<dbReference type="Proteomes" id="UP000195787">
    <property type="component" value="Unassembled WGS sequence"/>
</dbReference>
<gene>
    <name evidence="1" type="ORF">CZ674_10520</name>
</gene>
<reference evidence="1 2" key="1">
    <citation type="submission" date="2017-02" db="EMBL/GenBank/DDBJ databases">
        <authorList>
            <person name="Peterson S.W."/>
        </authorList>
    </citation>
    <scope>NUCLEOTIDE SEQUENCE [LARGE SCALE GENOMIC DNA]</scope>
    <source>
        <strain evidence="1 2">LMG 22410</strain>
    </source>
</reference>
<proteinExistence type="predicted"/>
<dbReference type="AlphaFoldDB" id="A0A1R4GBP8"/>
<protein>
    <submittedName>
        <fullName evidence="1">Uncharacterized protein</fullName>
    </submittedName>
</protein>
<organism evidence="1 2">
    <name type="scientific">Agrococcus casei LMG 22410</name>
    <dbReference type="NCBI Taxonomy" id="1255656"/>
    <lineage>
        <taxon>Bacteria</taxon>
        <taxon>Bacillati</taxon>
        <taxon>Actinomycetota</taxon>
        <taxon>Actinomycetes</taxon>
        <taxon>Micrococcales</taxon>
        <taxon>Microbacteriaceae</taxon>
        <taxon>Agrococcus</taxon>
    </lineage>
</organism>
<dbReference type="RefSeq" id="WP_086992508.1">
    <property type="nucleotide sequence ID" value="NZ_FUHU01000043.1"/>
</dbReference>
<dbReference type="OrthoDB" id="9799092at2"/>
<accession>A0A1R4GBP8</accession>
<dbReference type="GeneID" id="303173641"/>
<keyword evidence="2" id="KW-1185">Reference proteome</keyword>
<evidence type="ECO:0000313" key="1">
    <source>
        <dbReference type="EMBL" id="SJM65485.1"/>
    </source>
</evidence>
<evidence type="ECO:0000313" key="2">
    <source>
        <dbReference type="Proteomes" id="UP000195787"/>
    </source>
</evidence>
<dbReference type="EMBL" id="FUHU01000043">
    <property type="protein sequence ID" value="SJM65485.1"/>
    <property type="molecule type" value="Genomic_DNA"/>
</dbReference>
<name>A0A1R4GBP8_9MICO</name>
<sequence length="522" mass="58907">MDPTDRHGGAPLSIMTSRYAVSELLWQDGTWLWVHDRPLGTLTDAAVLECFGDDAFRRRDQLLSSGERAALPRIAPLIGRRIVSVFREGNWQINADDSRTFRATSAQSSRYGTRTVEVTATTSNEPIVLHVDAESQQFTSVHDAELRLRAIAAKRAGFEARIPSGAEMERRRGHIVRMLRRTPWPVYEQEVPRSIRAVADKVFVQGDYAVLLDETAAERWPEVSRRFARELFDELVRERDSDTERTAIELRIAVLTTTWFALGERHSPVIDYANYVTEVCKRWSLRYEQFGYNSNETLWPENGSALPAVRYESRDRQVSLAWWSFRPSASLSSALAADGTLRHLDDSERAALAIPEAFEADVARAATLYRDAERDREGARYQLEQHQGRLGFPALPRRFAAGPDAATVSSLFARQPHGFVLRGDAYLWQALERRFAAEPMPTMIFELQKLVQDAISELVGTEFPLVATAAEESVYVEQFDTGSGMSAGRVHLRWWEHTGVPILVDRYLHLKEAAQQASGAGS</sequence>